<evidence type="ECO:0000256" key="1">
    <source>
        <dbReference type="ARBA" id="ARBA00022614"/>
    </source>
</evidence>
<dbReference type="InterPro" id="IPR001611">
    <property type="entry name" value="Leu-rich_rpt"/>
</dbReference>
<dbReference type="Gene3D" id="3.80.10.10">
    <property type="entry name" value="Ribonuclease Inhibitor"/>
    <property type="match status" value="1"/>
</dbReference>
<evidence type="ECO:0008006" key="6">
    <source>
        <dbReference type="Google" id="ProtNLM"/>
    </source>
</evidence>
<sequence>MGRGGVCAEVMRVSARLTARLSRQGIECLAALESLNLYYNRISSLAEVFRLHSLAGLSEVDLRLNPVAKSESDFRLFVVRMLPGLQQLDDRPVRESERRASQLLFGSEDSLESKQSFPSVFREERPHHPRVKGTDPSAKKCLVMDADDEAVLSLIAECEWDLSNPPGGVSSSQKESEASLHSSQAESRHRLSSQAAQHQCGDSLWKGPERRRSSSRAGCMEPRLQDQRCGELPPQLFTPAAALAPEPREPDGEGSARFPVTDSTETEDSGASSQKSSVSTQKMLNPLPAPEKHRKRRMPGGRFQAPADEACLSSLEGSLSVSRRSGSEGWGQAASSLSATPGPEQPRPPSASEACPKLHSAVLPGKKATLEALVLEALLDLVDRHWSGRRSLHSSEAFLAQARHILSSVQEFTTTQDTSTTLNEEISSLTLENKSLHSRLAELQQQYGMQMTEVVLELSDTRKEMDYLRQHLDRSLEESSSLKSLLFSMKKDVKTADAPSALNLQISGELAALAVCASPCHWAQAGGSCECVWVGMRRACPLTPGGCRTLPGAPRSWPRPHPGRCCFPLSPLLGSVLPVLQACPWDLGVGVRPTLGLVRHRRVPWGLQPEHLLRSGLPEARRANASQV</sequence>
<feature type="region of interest" description="Disordered" evidence="4">
    <location>
        <begin position="165"/>
        <end position="231"/>
    </location>
</feature>
<dbReference type="GO" id="GO:1904779">
    <property type="term" value="P:regulation of protein localization to centrosome"/>
    <property type="evidence" value="ECO:0007669"/>
    <property type="project" value="TreeGrafter"/>
</dbReference>
<dbReference type="PANTHER" id="PTHR23311:SF7">
    <property type="entry name" value="CENTROSOMAL PROTEIN OF 72 KDA"/>
    <property type="match status" value="1"/>
</dbReference>
<keyword evidence="1" id="KW-0433">Leucine-rich repeat</keyword>
<reference evidence="5" key="1">
    <citation type="submission" date="2019-03" db="EMBL/GenBank/DDBJ databases">
        <title>Genome sequencing and reference-guided assembly of Black Bengal Goat (Capra hircus).</title>
        <authorList>
            <person name="Siddiki A.Z."/>
            <person name="Baten A."/>
            <person name="Billah M."/>
            <person name="Alam M.A.U."/>
            <person name="Shawrob K.S.M."/>
            <person name="Saha S."/>
            <person name="Chowdhury M."/>
            <person name="Rahman A.H."/>
            <person name="Stear M."/>
            <person name="Miah G."/>
            <person name="Das G.B."/>
            <person name="Hossain M.M."/>
            <person name="Kumkum M."/>
            <person name="Islam M.S."/>
            <person name="Mollah A.M."/>
            <person name="Ahsan A."/>
            <person name="Tusar F."/>
            <person name="Khan M.K.I."/>
        </authorList>
    </citation>
    <scope>NUCLEOTIDE SEQUENCE [LARGE SCALE GENOMIC DNA]</scope>
</reference>
<dbReference type="GO" id="GO:0007051">
    <property type="term" value="P:spindle organization"/>
    <property type="evidence" value="ECO:0007669"/>
    <property type="project" value="TreeGrafter"/>
</dbReference>
<dbReference type="GO" id="GO:0007099">
    <property type="term" value="P:centriole replication"/>
    <property type="evidence" value="ECO:0007669"/>
    <property type="project" value="TreeGrafter"/>
</dbReference>
<dbReference type="PANTHER" id="PTHR23311">
    <property type="entry name" value="HEAT SHOCK REGULATED 2"/>
    <property type="match status" value="1"/>
</dbReference>
<feature type="region of interest" description="Disordered" evidence="4">
    <location>
        <begin position="322"/>
        <end position="355"/>
    </location>
</feature>
<organism evidence="5">
    <name type="scientific">Capra hircus</name>
    <name type="common">Goat</name>
    <dbReference type="NCBI Taxonomy" id="9925"/>
    <lineage>
        <taxon>Eukaryota</taxon>
        <taxon>Metazoa</taxon>
        <taxon>Chordata</taxon>
        <taxon>Craniata</taxon>
        <taxon>Vertebrata</taxon>
        <taxon>Euteleostomi</taxon>
        <taxon>Mammalia</taxon>
        <taxon>Eutheria</taxon>
        <taxon>Laurasiatheria</taxon>
        <taxon>Artiodactyla</taxon>
        <taxon>Ruminantia</taxon>
        <taxon>Pecora</taxon>
        <taxon>Bovidae</taxon>
        <taxon>Caprinae</taxon>
        <taxon>Capra</taxon>
    </lineage>
</organism>
<reference evidence="5" key="2">
    <citation type="submission" date="2025-08" db="UniProtKB">
        <authorList>
            <consortium name="Ensembl"/>
        </authorList>
    </citation>
    <scope>IDENTIFICATION</scope>
</reference>
<feature type="compositionally biased region" description="Polar residues" evidence="4">
    <location>
        <begin position="269"/>
        <end position="283"/>
    </location>
</feature>
<protein>
    <recommendedName>
        <fullName evidence="6">U2A'/phosphoprotein 32 family A C-terminal domain-containing protein</fullName>
    </recommendedName>
</protein>
<dbReference type="SUPFAM" id="SSF52058">
    <property type="entry name" value="L domain-like"/>
    <property type="match status" value="1"/>
</dbReference>
<dbReference type="GO" id="GO:0034451">
    <property type="term" value="C:centriolar satellite"/>
    <property type="evidence" value="ECO:0007669"/>
    <property type="project" value="TreeGrafter"/>
</dbReference>
<evidence type="ECO:0000313" key="5">
    <source>
        <dbReference type="Ensembl" id="ENSCHIP00010018729.1"/>
    </source>
</evidence>
<name>A0A8C2PH01_CAPHI</name>
<feature type="compositionally biased region" description="Polar residues" evidence="4">
    <location>
        <begin position="169"/>
        <end position="185"/>
    </location>
</feature>
<evidence type="ECO:0000256" key="4">
    <source>
        <dbReference type="SAM" id="MobiDB-lite"/>
    </source>
</evidence>
<feature type="region of interest" description="Disordered" evidence="4">
    <location>
        <begin position="116"/>
        <end position="137"/>
    </location>
</feature>
<keyword evidence="2" id="KW-0677">Repeat</keyword>
<dbReference type="PROSITE" id="PS51450">
    <property type="entry name" value="LRR"/>
    <property type="match status" value="1"/>
</dbReference>
<evidence type="ECO:0000256" key="3">
    <source>
        <dbReference type="ARBA" id="ARBA00023054"/>
    </source>
</evidence>
<feature type="region of interest" description="Disordered" evidence="4">
    <location>
        <begin position="244"/>
        <end position="305"/>
    </location>
</feature>
<dbReference type="InterPro" id="IPR055320">
    <property type="entry name" value="CEP72-like"/>
</dbReference>
<evidence type="ECO:0000256" key="2">
    <source>
        <dbReference type="ARBA" id="ARBA00022737"/>
    </source>
</evidence>
<accession>A0A8C2PH01</accession>
<dbReference type="InterPro" id="IPR032675">
    <property type="entry name" value="LRR_dom_sf"/>
</dbReference>
<keyword evidence="3" id="KW-0175">Coiled coil</keyword>
<dbReference type="Ensembl" id="ENSCHIT00010026297.1">
    <property type="protein sequence ID" value="ENSCHIP00010018729.1"/>
    <property type="gene ID" value="ENSCHIG00010013752.1"/>
</dbReference>
<dbReference type="AlphaFoldDB" id="A0A8C2PH01"/>
<proteinExistence type="predicted"/>